<evidence type="ECO:0000313" key="3">
    <source>
        <dbReference type="EMBL" id="VDN20545.1"/>
    </source>
</evidence>
<dbReference type="Gene3D" id="1.25.40.10">
    <property type="entry name" value="Tetratricopeptide repeat domain"/>
    <property type="match status" value="1"/>
</dbReference>
<reference evidence="5" key="1">
    <citation type="submission" date="2016-06" db="UniProtKB">
        <authorList>
            <consortium name="WormBaseParasite"/>
        </authorList>
    </citation>
    <scope>IDENTIFICATION</scope>
</reference>
<dbReference type="PROSITE" id="PS50005">
    <property type="entry name" value="TPR"/>
    <property type="match status" value="1"/>
</dbReference>
<keyword evidence="4" id="KW-1185">Reference proteome</keyword>
<dbReference type="InterPro" id="IPR051966">
    <property type="entry name" value="RPAP3"/>
</dbReference>
<dbReference type="OrthoDB" id="445564at2759"/>
<dbReference type="PANTHER" id="PTHR46423">
    <property type="entry name" value="RNA POLYMERASE II-ASSOCIATED PROTEIN 3"/>
    <property type="match status" value="1"/>
</dbReference>
<evidence type="ECO:0000256" key="2">
    <source>
        <dbReference type="PROSITE-ProRule" id="PRU00339"/>
    </source>
</evidence>
<evidence type="ECO:0000313" key="5">
    <source>
        <dbReference type="WBParaSite" id="GPUH_0001250701-mRNA-1"/>
    </source>
</evidence>
<gene>
    <name evidence="3" type="ORF">GPUH_LOCUS12493</name>
</gene>
<dbReference type="EMBL" id="UYRT01079357">
    <property type="protein sequence ID" value="VDN20545.1"/>
    <property type="molecule type" value="Genomic_DNA"/>
</dbReference>
<proteinExistence type="predicted"/>
<dbReference type="SMART" id="SM00028">
    <property type="entry name" value="TPR"/>
    <property type="match status" value="3"/>
</dbReference>
<dbReference type="InterPro" id="IPR019734">
    <property type="entry name" value="TPR_rpt"/>
</dbReference>
<dbReference type="WBParaSite" id="GPUH_0001250701-mRNA-1">
    <property type="protein sequence ID" value="GPUH_0001250701-mRNA-1"/>
    <property type="gene ID" value="GPUH_0001250701"/>
</dbReference>
<dbReference type="SUPFAM" id="SSF48452">
    <property type="entry name" value="TPR-like"/>
    <property type="match status" value="1"/>
</dbReference>
<dbReference type="InterPro" id="IPR011990">
    <property type="entry name" value="TPR-like_helical_dom_sf"/>
</dbReference>
<keyword evidence="1 2" id="KW-0802">TPR repeat</keyword>
<dbReference type="AlphaFoldDB" id="A0A183DUV2"/>
<accession>A0A183DUV2</accession>
<feature type="repeat" description="TPR" evidence="2">
    <location>
        <begin position="58"/>
        <end position="91"/>
    </location>
</feature>
<protein>
    <submittedName>
        <fullName evidence="5">TPR_REGION domain-containing protein</fullName>
    </submittedName>
</protein>
<dbReference type="PANTHER" id="PTHR46423:SF1">
    <property type="entry name" value="RNA POLYMERASE II-ASSOCIATED PROTEIN 3"/>
    <property type="match status" value="1"/>
</dbReference>
<dbReference type="Pfam" id="PF13181">
    <property type="entry name" value="TPR_8"/>
    <property type="match status" value="2"/>
</dbReference>
<evidence type="ECO:0000256" key="1">
    <source>
        <dbReference type="ARBA" id="ARBA00022803"/>
    </source>
</evidence>
<organism evidence="5">
    <name type="scientific">Gongylonema pulchrum</name>
    <dbReference type="NCBI Taxonomy" id="637853"/>
    <lineage>
        <taxon>Eukaryota</taxon>
        <taxon>Metazoa</taxon>
        <taxon>Ecdysozoa</taxon>
        <taxon>Nematoda</taxon>
        <taxon>Chromadorea</taxon>
        <taxon>Rhabditida</taxon>
        <taxon>Spirurina</taxon>
        <taxon>Spiruromorpha</taxon>
        <taxon>Spiruroidea</taxon>
        <taxon>Gongylonematidae</taxon>
        <taxon>Gongylonema</taxon>
    </lineage>
</organism>
<sequence>MTSERVVSTILENVDGITNLAQRALKIKDEANQFFNDQAYDVAIELYTKAIELDNNVALFYGNRSMAYLKKELYGSALEDANMALKLDPDYTKAYYRRAAAYMALGKLKLALKDYDAVIT</sequence>
<name>A0A183DUV2_9BILA</name>
<evidence type="ECO:0000313" key="4">
    <source>
        <dbReference type="Proteomes" id="UP000271098"/>
    </source>
</evidence>
<dbReference type="Proteomes" id="UP000271098">
    <property type="component" value="Unassembled WGS sequence"/>
</dbReference>
<dbReference type="GO" id="GO:0101031">
    <property type="term" value="C:protein folding chaperone complex"/>
    <property type="evidence" value="ECO:0007669"/>
    <property type="project" value="TreeGrafter"/>
</dbReference>
<reference evidence="3 4" key="2">
    <citation type="submission" date="2018-11" db="EMBL/GenBank/DDBJ databases">
        <authorList>
            <consortium name="Pathogen Informatics"/>
        </authorList>
    </citation>
    <scope>NUCLEOTIDE SEQUENCE [LARGE SCALE GENOMIC DNA]</scope>
</reference>
<dbReference type="PROSITE" id="PS50293">
    <property type="entry name" value="TPR_REGION"/>
    <property type="match status" value="1"/>
</dbReference>